<dbReference type="AlphaFoldDB" id="A0A3Q8CG66"/>
<dbReference type="Proteomes" id="UP000324497">
    <property type="component" value="Chromosome"/>
</dbReference>
<protein>
    <submittedName>
        <fullName evidence="1">Uncharacterized protein</fullName>
    </submittedName>
</protein>
<proteinExistence type="predicted"/>
<gene>
    <name evidence="1" type="ORF">BSQ50_10390</name>
</gene>
<organism evidence="1 2">
    <name type="scientific">Liquorilactobacillus nagelii</name>
    <dbReference type="NCBI Taxonomy" id="82688"/>
    <lineage>
        <taxon>Bacteria</taxon>
        <taxon>Bacillati</taxon>
        <taxon>Bacillota</taxon>
        <taxon>Bacilli</taxon>
        <taxon>Lactobacillales</taxon>
        <taxon>Lactobacillaceae</taxon>
        <taxon>Liquorilactobacillus</taxon>
    </lineage>
</organism>
<accession>A0A3Q8CG66</accession>
<dbReference type="KEGG" id="lng:BSQ50_10390"/>
<name>A0A3Q8CG66_9LACO</name>
<sequence length="100" mass="11590">MITNSHADFDPKIIKNNLKIGDYFISQKVSSLNKYSLSHFFNSNYIQAYPDNTLLIISVKFQNLDFEIIVAKTYQPDMAFFDVGAIVYYPLIIRNSSIQR</sequence>
<evidence type="ECO:0000313" key="1">
    <source>
        <dbReference type="EMBL" id="AUJ32910.1"/>
    </source>
</evidence>
<dbReference type="EMBL" id="CP018180">
    <property type="protein sequence ID" value="AUJ32910.1"/>
    <property type="molecule type" value="Genomic_DNA"/>
</dbReference>
<keyword evidence="2" id="KW-1185">Reference proteome</keyword>
<reference evidence="1 2" key="1">
    <citation type="submission" date="2016-11" db="EMBL/GenBank/DDBJ databases">
        <title>Interaction between Lactobacillus species and yeast in water kefir.</title>
        <authorList>
            <person name="Behr J."/>
            <person name="Xu D."/>
            <person name="Vogel R.F."/>
        </authorList>
    </citation>
    <scope>NUCLEOTIDE SEQUENCE [LARGE SCALE GENOMIC DNA]</scope>
    <source>
        <strain evidence="1 2">TMW 1.1827</strain>
    </source>
</reference>
<evidence type="ECO:0000313" key="2">
    <source>
        <dbReference type="Proteomes" id="UP000324497"/>
    </source>
</evidence>